<dbReference type="EMBL" id="CABVHO010000075">
    <property type="protein sequence ID" value="VVN62872.1"/>
    <property type="molecule type" value="Genomic_DNA"/>
</dbReference>
<feature type="domain" description="Trimeric autotransporter adhesin YadA-like C-terminal membrane anchor" evidence="11">
    <location>
        <begin position="1081"/>
        <end position="1141"/>
    </location>
</feature>
<feature type="domain" description="Trimeric autotransporter adhesin YadA-like head" evidence="12">
    <location>
        <begin position="971"/>
        <end position="997"/>
    </location>
</feature>
<dbReference type="Proteomes" id="UP000326437">
    <property type="component" value="Unassembled WGS sequence"/>
</dbReference>
<dbReference type="SUPFAM" id="SSF54523">
    <property type="entry name" value="Pili subunits"/>
    <property type="match status" value="1"/>
</dbReference>
<feature type="domain" description="Trimeric autotransporter adhesin YadA-like stalk" evidence="13">
    <location>
        <begin position="851"/>
        <end position="887"/>
    </location>
</feature>
<comment type="subcellular location">
    <subcellularLocation>
        <location evidence="2">Cell outer membrane</location>
    </subcellularLocation>
    <subcellularLocation>
        <location evidence="1">Cell surface</location>
    </subcellularLocation>
</comment>
<feature type="domain" description="Trimeric autotransporter adhesin YadA-like head" evidence="12">
    <location>
        <begin position="217"/>
        <end position="241"/>
    </location>
</feature>
<dbReference type="Pfam" id="PF05658">
    <property type="entry name" value="YadA_head"/>
    <property type="match status" value="11"/>
</dbReference>
<evidence type="ECO:0000256" key="4">
    <source>
        <dbReference type="ARBA" id="ARBA00022448"/>
    </source>
</evidence>
<feature type="domain" description="Trimeric autotransporter adhesin YadA-like stalk" evidence="13">
    <location>
        <begin position="577"/>
        <end position="620"/>
    </location>
</feature>
<sequence length="1141" mass="108822">MLIGQVVAAPPTMGPTDGSGTFSSVLGCNASGGGQHAVSVFGTYASAVGEAGSAFGFYSLAGKWASGFGLSSTATGIGSTALGFGARAISTNAVAIGGAGGNGVTALTVANSTTASGAGSIAIGSNTLRGAQAAGTDAIAIGGQSTASFSSGIAIGRGSTSAGAFGLAAGDGASASTNGIAIGTGAIATGTSSISIGLGNNVSGNNSGAIGDPSTVTGANSYSLGNNNSVASNNAFALGNNITIPTGLDGSVVLGNDSTVSASVPTAGDTINGVTYNYAGATPVVGGVVSVGSAGGERQITNVAAGQVSSASTDAVNGSQLFATNTSVNSLGTTVNNIVNNGAGIKYFHSSSILADSLASGTDSVAVGPAATASASNAMALGNGATATIADSVALGSGATTAAAVASTGDTINGTAYTYAGGAPIGVLSLGSAGSERQITNVAAGQVSSASTDAVNGSQLFATNTSVNGLGTTVNNIVNNGAGIKYFHTSSILADSLASGTDSVAVGPAATASASNAMALGNGATATIADSVALGSGATTAAAVASTGDTINGTAYTYAGGAPIGVLSLGSVGSERQITNVAAGQVSSASTDAVNGSQLFATNTSVNGLGTTVNNIVNNGTGIKYFHTSSILADSLASGTDSVAVGPAATASASNAMALGNGATATIADSVALGSGATTTAAIANLGNTINGTVYTYAGGAPIGVLSVGSVGSERQITNVAAGQVSSTSTDAVNGSQLFATNTAVDVLGVSVNNIVNNGAGIKYFHSNSSLADSTATGIDSVAIGPQAVAVGAQSVALGTGAAANHDGSVALGSSAVTTVGAQSGYTAYGLSAAQNSVGEVGVGTALGDRKITGVAAGSALNDAVNVEQLTAVGNQVAQNTTNISNLDGRVTNLEGDILNVSGGITSVVNRVTQVESNVTNLQSGKDGMFQVNNTSAASKPSVTGTNAIAAGPGAVASGNNSAAIGTNAKASGTNSVAVGHDASATGNNSVALGANSVGTRDNSVSVGAVGSERQITNVAAATEGTDAVNFDQLNKSVTNITNNTTAYTDQRFSELKRDLKKQDNTLSAGIAGAMAMASLPQPYSPGASMTSIAVANYRGQSALSFGISRISDNGRWVGKLQASTSTQGDTGVGLGIGYQW</sequence>
<evidence type="ECO:0000256" key="3">
    <source>
        <dbReference type="ARBA" id="ARBA00005848"/>
    </source>
</evidence>
<keyword evidence="5" id="KW-1134">Transmembrane beta strand</keyword>
<keyword evidence="7" id="KW-0732">Signal</keyword>
<proteinExistence type="inferred from homology"/>
<keyword evidence="8" id="KW-0653">Protein transport</keyword>
<dbReference type="InterPro" id="IPR045584">
    <property type="entry name" value="Pilin-like"/>
</dbReference>
<keyword evidence="6" id="KW-0812">Transmembrane</keyword>
<evidence type="ECO:0000259" key="13">
    <source>
        <dbReference type="Pfam" id="PF05662"/>
    </source>
</evidence>
<feature type="domain" description="Trimeric autotransporter adhesin YadA-like stalk" evidence="13">
    <location>
        <begin position="299"/>
        <end position="342"/>
    </location>
</feature>
<feature type="domain" description="Trimeric autotransporter adhesin YadA-like head" evidence="12">
    <location>
        <begin position="498"/>
        <end position="524"/>
    </location>
</feature>
<dbReference type="InterPro" id="IPR005594">
    <property type="entry name" value="YadA_C"/>
</dbReference>
<dbReference type="Pfam" id="PF05662">
    <property type="entry name" value="YadA_stalk"/>
    <property type="match status" value="6"/>
</dbReference>
<dbReference type="SUPFAM" id="SSF101967">
    <property type="entry name" value="Adhesin YadA, collagen-binding domain"/>
    <property type="match status" value="7"/>
</dbReference>
<dbReference type="Gene3D" id="3.30.1300.30">
    <property type="entry name" value="GSPII I/J protein-like"/>
    <property type="match status" value="1"/>
</dbReference>
<evidence type="ECO:0000256" key="8">
    <source>
        <dbReference type="ARBA" id="ARBA00022927"/>
    </source>
</evidence>
<evidence type="ECO:0000256" key="1">
    <source>
        <dbReference type="ARBA" id="ARBA00004241"/>
    </source>
</evidence>
<feature type="domain" description="Trimeric autotransporter adhesin YadA-like stalk" evidence="13">
    <location>
        <begin position="716"/>
        <end position="759"/>
    </location>
</feature>
<protein>
    <submittedName>
        <fullName evidence="14">Autotransporter adhesin SadA</fullName>
    </submittedName>
</protein>
<accession>A0A5E6Z8S5</accession>
<feature type="domain" description="Trimeric autotransporter adhesin YadA-like stalk" evidence="13">
    <location>
        <begin position="438"/>
        <end position="481"/>
    </location>
</feature>
<reference evidence="14 15" key="1">
    <citation type="submission" date="2019-09" db="EMBL/GenBank/DDBJ databases">
        <authorList>
            <person name="Chandra G."/>
            <person name="Truman W A."/>
        </authorList>
    </citation>
    <scope>NUCLEOTIDE SEQUENCE [LARGE SCALE GENOMIC DNA]</scope>
    <source>
        <strain evidence="14">PS685</strain>
    </source>
</reference>
<feature type="domain" description="Trimeric autotransporter adhesin YadA-like head" evidence="12">
    <location>
        <begin position="776"/>
        <end position="802"/>
    </location>
</feature>
<comment type="similarity">
    <text evidence="3">Belongs to the autotransporter-2 (AT-2) (TC 1.B.40) family.</text>
</comment>
<evidence type="ECO:0000256" key="6">
    <source>
        <dbReference type="ARBA" id="ARBA00022692"/>
    </source>
</evidence>
<feature type="domain" description="Trimeric autotransporter adhesin YadA-like head" evidence="12">
    <location>
        <begin position="112"/>
        <end position="127"/>
    </location>
</feature>
<organism evidence="14 15">
    <name type="scientific">Pseudomonas fluorescens</name>
    <dbReference type="NCBI Taxonomy" id="294"/>
    <lineage>
        <taxon>Bacteria</taxon>
        <taxon>Pseudomonadati</taxon>
        <taxon>Pseudomonadota</taxon>
        <taxon>Gammaproteobacteria</taxon>
        <taxon>Pseudomonadales</taxon>
        <taxon>Pseudomonadaceae</taxon>
        <taxon>Pseudomonas</taxon>
    </lineage>
</organism>
<feature type="domain" description="Trimeric autotransporter adhesin YadA-like head" evidence="12">
    <location>
        <begin position="74"/>
        <end position="97"/>
    </location>
</feature>
<gene>
    <name evidence="14" type="primary">sadA</name>
    <name evidence="14" type="ORF">PS685_04162</name>
</gene>
<dbReference type="Gene3D" id="1.20.5.170">
    <property type="match status" value="1"/>
</dbReference>
<evidence type="ECO:0000259" key="11">
    <source>
        <dbReference type="Pfam" id="PF03895"/>
    </source>
</evidence>
<feature type="domain" description="Trimeric autotransporter adhesin YadA-like head" evidence="12">
    <location>
        <begin position="637"/>
        <end position="663"/>
    </location>
</feature>
<evidence type="ECO:0000256" key="2">
    <source>
        <dbReference type="ARBA" id="ARBA00004442"/>
    </source>
</evidence>
<feature type="domain" description="Trimeric autotransporter adhesin YadA-like head" evidence="12">
    <location>
        <begin position="177"/>
        <end position="199"/>
    </location>
</feature>
<dbReference type="Gene3D" id="2.150.10.10">
    <property type="entry name" value="Serralysin-like metalloprotease, C-terminal"/>
    <property type="match status" value="6"/>
</dbReference>
<evidence type="ECO:0000256" key="5">
    <source>
        <dbReference type="ARBA" id="ARBA00022452"/>
    </source>
</evidence>
<evidence type="ECO:0000313" key="14">
    <source>
        <dbReference type="EMBL" id="VVN62872.1"/>
    </source>
</evidence>
<keyword evidence="10" id="KW-0998">Cell outer membrane</keyword>
<dbReference type="CDD" id="cd12820">
    <property type="entry name" value="LbR_YadA-like"/>
    <property type="match status" value="1"/>
</dbReference>
<dbReference type="GO" id="GO:0009279">
    <property type="term" value="C:cell outer membrane"/>
    <property type="evidence" value="ECO:0007669"/>
    <property type="project" value="UniProtKB-SubCell"/>
</dbReference>
<keyword evidence="9" id="KW-0472">Membrane</keyword>
<evidence type="ECO:0000256" key="7">
    <source>
        <dbReference type="ARBA" id="ARBA00022729"/>
    </source>
</evidence>
<dbReference type="GO" id="GO:0009986">
    <property type="term" value="C:cell surface"/>
    <property type="evidence" value="ECO:0007669"/>
    <property type="project" value="UniProtKB-SubCell"/>
</dbReference>
<evidence type="ECO:0000256" key="9">
    <source>
        <dbReference type="ARBA" id="ARBA00023136"/>
    </source>
</evidence>
<evidence type="ECO:0000256" key="10">
    <source>
        <dbReference type="ARBA" id="ARBA00023237"/>
    </source>
</evidence>
<dbReference type="InterPro" id="IPR008635">
    <property type="entry name" value="Coiled_stalk_dom"/>
</dbReference>
<feature type="domain" description="Trimeric autotransporter adhesin YadA-like stalk" evidence="13">
    <location>
        <begin position="1015"/>
        <end position="1053"/>
    </location>
</feature>
<keyword evidence="4" id="KW-0813">Transport</keyword>
<dbReference type="InterPro" id="IPR011049">
    <property type="entry name" value="Serralysin-like_metalloprot_C"/>
</dbReference>
<dbReference type="GO" id="GO:0015031">
    <property type="term" value="P:protein transport"/>
    <property type="evidence" value="ECO:0007669"/>
    <property type="project" value="UniProtKB-KW"/>
</dbReference>
<dbReference type="AlphaFoldDB" id="A0A5E6Z8S5"/>
<name>A0A5E6Z8S5_PSEFL</name>
<dbReference type="Pfam" id="PF03895">
    <property type="entry name" value="YadA_anchor"/>
    <property type="match status" value="1"/>
</dbReference>
<evidence type="ECO:0000259" key="12">
    <source>
        <dbReference type="Pfam" id="PF05658"/>
    </source>
</evidence>
<dbReference type="InterPro" id="IPR008640">
    <property type="entry name" value="Adhesin_Head_dom"/>
</dbReference>
<feature type="domain" description="Trimeric autotransporter adhesin YadA-like head" evidence="12">
    <location>
        <begin position="359"/>
        <end position="385"/>
    </location>
</feature>
<feature type="domain" description="Trimeric autotransporter adhesin YadA-like head" evidence="12">
    <location>
        <begin position="133"/>
        <end position="159"/>
    </location>
</feature>
<feature type="domain" description="Trimeric autotransporter adhesin YadA-like head" evidence="12">
    <location>
        <begin position="944"/>
        <end position="969"/>
    </location>
</feature>
<evidence type="ECO:0000313" key="15">
    <source>
        <dbReference type="Proteomes" id="UP000326437"/>
    </source>
</evidence>